<dbReference type="EMBL" id="VOGC01000002">
    <property type="protein sequence ID" value="MQN00601.1"/>
    <property type="molecule type" value="Genomic_DNA"/>
</dbReference>
<dbReference type="Pfam" id="PF06966">
    <property type="entry name" value="DUF1295"/>
    <property type="match status" value="1"/>
</dbReference>
<sequence length="278" mass="30896">MKTFFILLVIALAASACGFKKYVWFISLGYGFAIAAVGAGSLIIFHGNLTTGAVIQCALLIIYGIRLSGYLVYRDVKTAYNRRMKGEVKTNDEVSFGVKFAIWISVALLYVFQTSPAWFRLMDNRGTDAFCVAGVIISAFGIIFEATADLQKNSAKKKNPGQFVSSGLFSFVRCPNYLGEMINWTGVFISGLSIYHNATEWICAVIGYVGIIYVMFSGARRLEIRQDKNYGSDPNYQHYKSTTPIMVPFIPILPIMSSPKLRFLGIPLTGYPQNKSQR</sequence>
<feature type="transmembrane region" description="Helical" evidence="1">
    <location>
        <begin position="198"/>
        <end position="216"/>
    </location>
</feature>
<dbReference type="GO" id="GO:0016020">
    <property type="term" value="C:membrane"/>
    <property type="evidence" value="ECO:0007669"/>
    <property type="project" value="TreeGrafter"/>
</dbReference>
<reference evidence="2" key="1">
    <citation type="journal article" date="2020" name="Appl. Environ. Microbiol.">
        <title>Medium-Chain Fatty Acid Synthesis by 'Candidatus Weimeria bifida' gen. nov., sp. nov., and 'Candidatus Pseudoramibacter fermentans' sp. nov.</title>
        <authorList>
            <person name="Scarborough M.J."/>
            <person name="Myers K.S."/>
            <person name="Donohue T.J."/>
            <person name="Noguera D.R."/>
        </authorList>
    </citation>
    <scope>NUCLEOTIDE SEQUENCE</scope>
    <source>
        <strain evidence="2">LCO1.1</strain>
    </source>
</reference>
<dbReference type="PANTHER" id="PTHR32251">
    <property type="entry name" value="3-OXO-5-ALPHA-STEROID 4-DEHYDROGENASE"/>
    <property type="match status" value="1"/>
</dbReference>
<protein>
    <submittedName>
        <fullName evidence="2">DUF1295 domain-containing protein</fullName>
    </submittedName>
</protein>
<feature type="transmembrane region" description="Helical" evidence="1">
    <location>
        <begin position="100"/>
        <end position="119"/>
    </location>
</feature>
<evidence type="ECO:0000313" key="3">
    <source>
        <dbReference type="Proteomes" id="UP000460257"/>
    </source>
</evidence>
<evidence type="ECO:0000256" key="1">
    <source>
        <dbReference type="SAM" id="Phobius"/>
    </source>
</evidence>
<dbReference type="Proteomes" id="UP000460257">
    <property type="component" value="Unassembled WGS sequence"/>
</dbReference>
<dbReference type="PROSITE" id="PS51257">
    <property type="entry name" value="PROKAR_LIPOPROTEIN"/>
    <property type="match status" value="1"/>
</dbReference>
<name>A0A6N7IWG3_9FIRM</name>
<keyword evidence="1" id="KW-1133">Transmembrane helix</keyword>
<keyword evidence="3" id="KW-1185">Reference proteome</keyword>
<dbReference type="PROSITE" id="PS50244">
    <property type="entry name" value="S5A_REDUCTASE"/>
    <property type="match status" value="1"/>
</dbReference>
<gene>
    <name evidence="2" type="ORF">FRC54_01165</name>
</gene>
<feature type="transmembrane region" description="Helical" evidence="1">
    <location>
        <begin position="26"/>
        <end position="45"/>
    </location>
</feature>
<dbReference type="InterPro" id="IPR010721">
    <property type="entry name" value="UstE-like"/>
</dbReference>
<dbReference type="Gene3D" id="1.20.120.1630">
    <property type="match status" value="1"/>
</dbReference>
<accession>A0A6N7IWG3</accession>
<keyword evidence="1" id="KW-0812">Transmembrane</keyword>
<organism evidence="2 3">
    <name type="scientific">Candidatus Weimeria bifida</name>
    <dbReference type="NCBI Taxonomy" id="2599074"/>
    <lineage>
        <taxon>Bacteria</taxon>
        <taxon>Bacillati</taxon>
        <taxon>Bacillota</taxon>
        <taxon>Clostridia</taxon>
        <taxon>Lachnospirales</taxon>
        <taxon>Lachnospiraceae</taxon>
        <taxon>Candidatus Weimeria</taxon>
    </lineage>
</organism>
<comment type="caution">
    <text evidence="2">The sequence shown here is derived from an EMBL/GenBank/DDBJ whole genome shotgun (WGS) entry which is preliminary data.</text>
</comment>
<proteinExistence type="predicted"/>
<keyword evidence="1" id="KW-0472">Membrane</keyword>
<evidence type="ECO:0000313" key="2">
    <source>
        <dbReference type="EMBL" id="MQN00601.1"/>
    </source>
</evidence>
<dbReference type="PANTHER" id="PTHR32251:SF15">
    <property type="entry name" value="3-OXO-5-ALPHA-STEROID 4-DEHYDROGENASE (DUF1295)"/>
    <property type="match status" value="1"/>
</dbReference>
<feature type="transmembrane region" description="Helical" evidence="1">
    <location>
        <begin position="52"/>
        <end position="73"/>
    </location>
</feature>
<dbReference type="AlphaFoldDB" id="A0A6N7IWG3"/>
<feature type="transmembrane region" description="Helical" evidence="1">
    <location>
        <begin position="126"/>
        <end position="144"/>
    </location>
</feature>